<proteinExistence type="predicted"/>
<accession>A0A7X4GQC2</accession>
<dbReference type="RefSeq" id="WP_161013792.1">
    <property type="nucleotide sequence ID" value="NZ_WWCK01000003.1"/>
</dbReference>
<keyword evidence="2" id="KW-1185">Reference proteome</keyword>
<dbReference type="EMBL" id="WWCK01000003">
    <property type="protein sequence ID" value="MYM67235.1"/>
    <property type="molecule type" value="Genomic_DNA"/>
</dbReference>
<reference evidence="1 2" key="1">
    <citation type="submission" date="2019-12" db="EMBL/GenBank/DDBJ databases">
        <title>Novel species isolated from a subtropical stream in China.</title>
        <authorList>
            <person name="Lu H."/>
        </authorList>
    </citation>
    <scope>NUCLEOTIDE SEQUENCE [LARGE SCALE GENOMIC DNA]</scope>
    <source>
        <strain evidence="1 2">FT55W</strain>
    </source>
</reference>
<dbReference type="AlphaFoldDB" id="A0A7X4GQC2"/>
<evidence type="ECO:0000313" key="1">
    <source>
        <dbReference type="EMBL" id="MYM67235.1"/>
    </source>
</evidence>
<name>A0A7X4GQC2_9BURK</name>
<gene>
    <name evidence="1" type="ORF">GTP45_10370</name>
</gene>
<dbReference type="Proteomes" id="UP000450012">
    <property type="component" value="Unassembled WGS sequence"/>
</dbReference>
<organism evidence="1 2">
    <name type="scientific">Duganella rivi</name>
    <dbReference type="NCBI Taxonomy" id="2666083"/>
    <lineage>
        <taxon>Bacteria</taxon>
        <taxon>Pseudomonadati</taxon>
        <taxon>Pseudomonadota</taxon>
        <taxon>Betaproteobacteria</taxon>
        <taxon>Burkholderiales</taxon>
        <taxon>Oxalobacteraceae</taxon>
        <taxon>Telluria group</taxon>
        <taxon>Duganella</taxon>
    </lineage>
</organism>
<comment type="caution">
    <text evidence="1">The sequence shown here is derived from an EMBL/GenBank/DDBJ whole genome shotgun (WGS) entry which is preliminary data.</text>
</comment>
<protein>
    <submittedName>
        <fullName evidence="1">Uncharacterized protein</fullName>
    </submittedName>
</protein>
<sequence>MHFHSDQDIHAIGQGLLDRTLPKAAWTHAAHLAAAAWLLAARPDIDAPAQMPDIIRAYNEATGTANTDTGGYHHTITLASLRAVRDFLSRQPAGTPLHVACEHLLASPYGNKTWLLEYWTAEVLFSTHARRDWVDPDRAPLPF</sequence>
<evidence type="ECO:0000313" key="2">
    <source>
        <dbReference type="Proteomes" id="UP000450012"/>
    </source>
</evidence>